<sequence length="132" mass="15620">MNEGNSKTIKKGEAYMISYSDGWERVFEQQNYTRCVYVIKRKSFTNFVVTFGIFNKTRVYSNFTIPINNMMTIEKILAEKKDENKELLFLSVIPDESRYCFLKRFGISFSNLEELSSFFTIVKAIQRYHLSN</sequence>
<keyword evidence="1" id="KW-1185">Reference proteome</keyword>
<protein>
    <submittedName>
        <fullName evidence="2">GRAM domain-containing protein</fullName>
    </submittedName>
</protein>
<organism evidence="1 2">
    <name type="scientific">Strongyloides papillosus</name>
    <name type="common">Intestinal threadworm</name>
    <dbReference type="NCBI Taxonomy" id="174720"/>
    <lineage>
        <taxon>Eukaryota</taxon>
        <taxon>Metazoa</taxon>
        <taxon>Ecdysozoa</taxon>
        <taxon>Nematoda</taxon>
        <taxon>Chromadorea</taxon>
        <taxon>Rhabditida</taxon>
        <taxon>Tylenchina</taxon>
        <taxon>Panagrolaimomorpha</taxon>
        <taxon>Strongyloidoidea</taxon>
        <taxon>Strongyloididae</taxon>
        <taxon>Strongyloides</taxon>
    </lineage>
</organism>
<name>A0A0N5BLZ4_STREA</name>
<proteinExistence type="predicted"/>
<evidence type="ECO:0000313" key="1">
    <source>
        <dbReference type="Proteomes" id="UP000046392"/>
    </source>
</evidence>
<dbReference type="Proteomes" id="UP000046392">
    <property type="component" value="Unplaced"/>
</dbReference>
<accession>A0A0N5BLZ4</accession>
<dbReference type="AlphaFoldDB" id="A0A0N5BLZ4"/>
<reference evidence="2" key="1">
    <citation type="submission" date="2017-02" db="UniProtKB">
        <authorList>
            <consortium name="WormBaseParasite"/>
        </authorList>
    </citation>
    <scope>IDENTIFICATION</scope>
</reference>
<evidence type="ECO:0000313" key="2">
    <source>
        <dbReference type="WBParaSite" id="SPAL_0000694100.1"/>
    </source>
</evidence>
<dbReference type="WBParaSite" id="SPAL_0000694100.1">
    <property type="protein sequence ID" value="SPAL_0000694100.1"/>
    <property type="gene ID" value="SPAL_0000694100"/>
</dbReference>